<dbReference type="GO" id="GO:0008843">
    <property type="term" value="F:endochitinase activity"/>
    <property type="evidence" value="ECO:0007669"/>
    <property type="project" value="UniProtKB-EC"/>
</dbReference>
<dbReference type="OrthoDB" id="9775889at2"/>
<dbReference type="Gene3D" id="3.20.20.80">
    <property type="entry name" value="Glycosidases"/>
    <property type="match status" value="1"/>
</dbReference>
<dbReference type="Gene3D" id="3.10.50.10">
    <property type="match status" value="1"/>
</dbReference>
<dbReference type="InterPro" id="IPR029070">
    <property type="entry name" value="Chitinase_insertion_sf"/>
</dbReference>
<keyword evidence="11" id="KW-1185">Reference proteome</keyword>
<comment type="similarity">
    <text evidence="7">Belongs to the glycosyl hydrolase 18 family.</text>
</comment>
<evidence type="ECO:0000313" key="11">
    <source>
        <dbReference type="Proteomes" id="UP000192907"/>
    </source>
</evidence>
<evidence type="ECO:0000259" key="9">
    <source>
        <dbReference type="PROSITE" id="PS51910"/>
    </source>
</evidence>
<evidence type="ECO:0000256" key="1">
    <source>
        <dbReference type="ARBA" id="ARBA00000822"/>
    </source>
</evidence>
<dbReference type="InterPro" id="IPR017853">
    <property type="entry name" value="GH"/>
</dbReference>
<keyword evidence="5 6" id="KW-0326">Glycosidase</keyword>
<sequence>MKRHRNLLLPICIVLLSPFLIQCERSKRNIHDSSNSSQNNPFNSELSEKADNPSKSDPAISGPTSGNVVASYFVEWGVYPRDYHANMVPADKLTHLLYGFIAICGPNDSLEKDYPNGHAILEEQCQDQEDFTVVIHDKFAALEKPYPGEIKGNFGQLKKLKESHPNLKVLPSIGGWTLSDPFFELAKDPMLRARFVKSSIDFLKQYQIFDGLDIDWEFPGGDGSNESLGSEDDRDAYTYLMKDLREALDKLSQETGRNYELTSAVGSAPKKIKSVNYKEAAQYIDYVFAMTYDFYGAWNNELGHHTGLNSVDQEIHEDFSSAAAINNLLEAGVPANKLVMGFTMYGRGWTGVSGYKDNNPFTGVGNGPHKGTWEEEDPITAGVLDYKDIETNYLGGSEGTGIDGYSYFYDEKAEAPYLWNMTTGGLISYENPRSIKAKAAFAKSKNLAGMFAWSLDGDTGILLDAAVNGIKN</sequence>
<dbReference type="AlphaFoldDB" id="A0A1Y6CA89"/>
<dbReference type="RefSeq" id="WP_132321909.1">
    <property type="nucleotide sequence ID" value="NZ_FWZT01000016.1"/>
</dbReference>
<feature type="compositionally biased region" description="Low complexity" evidence="8">
    <location>
        <begin position="33"/>
        <end position="44"/>
    </location>
</feature>
<evidence type="ECO:0000256" key="4">
    <source>
        <dbReference type="ARBA" id="ARBA00023024"/>
    </source>
</evidence>
<dbReference type="GO" id="GO:0005975">
    <property type="term" value="P:carbohydrate metabolic process"/>
    <property type="evidence" value="ECO:0007669"/>
    <property type="project" value="InterPro"/>
</dbReference>
<feature type="region of interest" description="Disordered" evidence="8">
    <location>
        <begin position="30"/>
        <end position="62"/>
    </location>
</feature>
<dbReference type="InterPro" id="IPR001223">
    <property type="entry name" value="Glyco_hydro18_cat"/>
</dbReference>
<evidence type="ECO:0000256" key="6">
    <source>
        <dbReference type="RuleBase" id="RU000489"/>
    </source>
</evidence>
<evidence type="ECO:0000256" key="5">
    <source>
        <dbReference type="ARBA" id="ARBA00023295"/>
    </source>
</evidence>
<dbReference type="CDD" id="cd06548">
    <property type="entry name" value="GH18_chitinase"/>
    <property type="match status" value="1"/>
</dbReference>
<dbReference type="SUPFAM" id="SSF54556">
    <property type="entry name" value="Chitinase insertion domain"/>
    <property type="match status" value="1"/>
</dbReference>
<dbReference type="InterPro" id="IPR050314">
    <property type="entry name" value="Glycosyl_Hydrlase_18"/>
</dbReference>
<reference evidence="11" key="1">
    <citation type="submission" date="2017-04" db="EMBL/GenBank/DDBJ databases">
        <authorList>
            <person name="Varghese N."/>
            <person name="Submissions S."/>
        </authorList>
    </citation>
    <scope>NUCLEOTIDE SEQUENCE [LARGE SCALE GENOMIC DNA]</scope>
    <source>
        <strain evidence="11">RKEM611</strain>
    </source>
</reference>
<organism evidence="10 11">
    <name type="scientific">Pseudobacteriovorax antillogorgiicola</name>
    <dbReference type="NCBI Taxonomy" id="1513793"/>
    <lineage>
        <taxon>Bacteria</taxon>
        <taxon>Pseudomonadati</taxon>
        <taxon>Bdellovibrionota</taxon>
        <taxon>Oligoflexia</taxon>
        <taxon>Oligoflexales</taxon>
        <taxon>Pseudobacteriovoracaceae</taxon>
        <taxon>Pseudobacteriovorax</taxon>
    </lineage>
</organism>
<keyword evidence="4" id="KW-0624">Polysaccharide degradation</keyword>
<dbReference type="PANTHER" id="PTHR11177:SF317">
    <property type="entry name" value="CHITINASE 12-RELATED"/>
    <property type="match status" value="1"/>
</dbReference>
<keyword evidence="4" id="KW-0146">Chitin degradation</keyword>
<dbReference type="GO" id="GO:0008061">
    <property type="term" value="F:chitin binding"/>
    <property type="evidence" value="ECO:0007669"/>
    <property type="project" value="InterPro"/>
</dbReference>
<accession>A0A1Y6CA89</accession>
<dbReference type="Proteomes" id="UP000192907">
    <property type="component" value="Unassembled WGS sequence"/>
</dbReference>
<dbReference type="EMBL" id="FWZT01000016">
    <property type="protein sequence ID" value="SMF51626.1"/>
    <property type="molecule type" value="Genomic_DNA"/>
</dbReference>
<dbReference type="EC" id="3.2.1.14" evidence="2"/>
<protein>
    <recommendedName>
        <fullName evidence="2">chitinase</fullName>
        <ecNumber evidence="2">3.2.1.14</ecNumber>
    </recommendedName>
</protein>
<dbReference type="STRING" id="1513793.SAMN06296036_1161"/>
<dbReference type="Pfam" id="PF00704">
    <property type="entry name" value="Glyco_hydro_18"/>
    <property type="match status" value="1"/>
</dbReference>
<name>A0A1Y6CA89_9BACT</name>
<dbReference type="InterPro" id="IPR011583">
    <property type="entry name" value="Chitinase_II/V-like_cat"/>
</dbReference>
<keyword evidence="3 6" id="KW-0378">Hydrolase</keyword>
<dbReference type="InterPro" id="IPR001579">
    <property type="entry name" value="Glyco_hydro_18_chit_AS"/>
</dbReference>
<gene>
    <name evidence="10" type="ORF">SAMN06296036_1161</name>
</gene>
<dbReference type="PROSITE" id="PS51910">
    <property type="entry name" value="GH18_2"/>
    <property type="match status" value="1"/>
</dbReference>
<comment type="catalytic activity">
    <reaction evidence="1">
        <text>Random endo-hydrolysis of N-acetyl-beta-D-glucosaminide (1-&gt;4)-beta-linkages in chitin and chitodextrins.</text>
        <dbReference type="EC" id="3.2.1.14"/>
    </reaction>
</comment>
<evidence type="ECO:0000256" key="7">
    <source>
        <dbReference type="RuleBase" id="RU004453"/>
    </source>
</evidence>
<evidence type="ECO:0000256" key="2">
    <source>
        <dbReference type="ARBA" id="ARBA00012729"/>
    </source>
</evidence>
<evidence type="ECO:0000313" key="10">
    <source>
        <dbReference type="EMBL" id="SMF51626.1"/>
    </source>
</evidence>
<dbReference type="SMART" id="SM00636">
    <property type="entry name" value="Glyco_18"/>
    <property type="match status" value="1"/>
</dbReference>
<dbReference type="GO" id="GO:0006032">
    <property type="term" value="P:chitin catabolic process"/>
    <property type="evidence" value="ECO:0007669"/>
    <property type="project" value="UniProtKB-KW"/>
</dbReference>
<evidence type="ECO:0000256" key="8">
    <source>
        <dbReference type="SAM" id="MobiDB-lite"/>
    </source>
</evidence>
<evidence type="ECO:0000256" key="3">
    <source>
        <dbReference type="ARBA" id="ARBA00022801"/>
    </source>
</evidence>
<feature type="domain" description="GH18" evidence="9">
    <location>
        <begin position="67"/>
        <end position="472"/>
    </location>
</feature>
<proteinExistence type="inferred from homology"/>
<keyword evidence="4" id="KW-0119">Carbohydrate metabolism</keyword>
<dbReference type="SUPFAM" id="SSF51445">
    <property type="entry name" value="(Trans)glycosidases"/>
    <property type="match status" value="1"/>
</dbReference>
<dbReference type="PANTHER" id="PTHR11177">
    <property type="entry name" value="CHITINASE"/>
    <property type="match status" value="1"/>
</dbReference>
<dbReference type="PROSITE" id="PS01095">
    <property type="entry name" value="GH18_1"/>
    <property type="match status" value="1"/>
</dbReference>